<name>A0A3B0SG07_9ZZZZ</name>
<protein>
    <submittedName>
        <fullName evidence="1">Diaminopimelate epimerase</fullName>
        <ecNumber evidence="1">5.1.1.7</ecNumber>
    </submittedName>
</protein>
<dbReference type="Gene3D" id="3.10.310.10">
    <property type="entry name" value="Diaminopimelate Epimerase, Chain A, domain 1"/>
    <property type="match status" value="1"/>
</dbReference>
<gene>
    <name evidence="1" type="ORF">MNBD_ALPHA01-1710</name>
</gene>
<reference evidence="1" key="1">
    <citation type="submission" date="2018-06" db="EMBL/GenBank/DDBJ databases">
        <authorList>
            <person name="Zhirakovskaya E."/>
        </authorList>
    </citation>
    <scope>NUCLEOTIDE SEQUENCE</scope>
</reference>
<proteinExistence type="predicted"/>
<dbReference type="SUPFAM" id="SSF54506">
    <property type="entry name" value="Diaminopimelate epimerase-like"/>
    <property type="match status" value="1"/>
</dbReference>
<dbReference type="EMBL" id="UOEJ01000170">
    <property type="protein sequence ID" value="VAW03270.1"/>
    <property type="molecule type" value="Genomic_DNA"/>
</dbReference>
<dbReference type="EC" id="5.1.1.7" evidence="1"/>
<keyword evidence="1" id="KW-0413">Isomerase</keyword>
<sequence>MTIKMEKPPRIFRKMHGLGNDFVIFDGRADRLDLTGDQARHIADR</sequence>
<dbReference type="AlphaFoldDB" id="A0A3B0SG07"/>
<dbReference type="GO" id="GO:0008837">
    <property type="term" value="F:diaminopimelate epimerase activity"/>
    <property type="evidence" value="ECO:0007669"/>
    <property type="project" value="UniProtKB-EC"/>
</dbReference>
<feature type="non-terminal residue" evidence="1">
    <location>
        <position position="45"/>
    </location>
</feature>
<organism evidence="1">
    <name type="scientific">hydrothermal vent metagenome</name>
    <dbReference type="NCBI Taxonomy" id="652676"/>
    <lineage>
        <taxon>unclassified sequences</taxon>
        <taxon>metagenomes</taxon>
        <taxon>ecological metagenomes</taxon>
    </lineage>
</organism>
<evidence type="ECO:0000313" key="1">
    <source>
        <dbReference type="EMBL" id="VAW03270.1"/>
    </source>
</evidence>
<accession>A0A3B0SG07</accession>